<dbReference type="EMBL" id="KK104757">
    <property type="protein sequence ID" value="KIY93459.1"/>
    <property type="molecule type" value="Genomic_DNA"/>
</dbReference>
<dbReference type="AlphaFoldDB" id="A0A0D2LNS8"/>
<dbReference type="OrthoDB" id="151490at2759"/>
<dbReference type="Gene3D" id="3.40.50.10190">
    <property type="entry name" value="BRCT domain"/>
    <property type="match status" value="1"/>
</dbReference>
<dbReference type="GO" id="GO:0003677">
    <property type="term" value="F:DNA binding"/>
    <property type="evidence" value="ECO:0007669"/>
    <property type="project" value="InterPro"/>
</dbReference>
<name>A0A0D2LNS8_9CHLO</name>
<sequence length="455" mass="47520">MYATGYSLRFPRIVRARYDLSPAGAYSVQRLERTVTEWRGCLRSHQDAKAGGRGGHGHGHGARRGARRGGGAEAEAGAKKARSLVPRHLMPSDVSDVAVANDLLHGRRIAVLNAGRRGAPPSEAAAAKEEASRLVARLGGRLVAAPREPGDLYVASHRDHKPDALALAEERGRLVFDVVSIDWLQACETARQLLPIKPAHYFFLSHATRMAQAAEIGVHGDPLTRDVDADDMRQGARHRHHRSLVKARRHRPAPRGRPQHAKLRGRRQRGGGGAAVGLAVAASSLPAALDADVLLGLAPREGADAAALAGPGDGRGGDDDVALDLMVPSIERALREMGPRGGATHAAAARASLLLGCHIVFVRCPVSMNAAGGAGGGAAGEAGGGAAGGDAGGVGGLGERRRPWETRWEREPLLAGCGALVARADACLARGMEAQLEGLKTQVGGWADGWQEGGH</sequence>
<dbReference type="STRING" id="145388.A0A0D2LNS8"/>
<dbReference type="Proteomes" id="UP000054498">
    <property type="component" value="Unassembled WGS sequence"/>
</dbReference>
<dbReference type="InterPro" id="IPR001357">
    <property type="entry name" value="BRCT_dom"/>
</dbReference>
<feature type="compositionally biased region" description="Gly residues" evidence="2">
    <location>
        <begin position="375"/>
        <end position="397"/>
    </location>
</feature>
<dbReference type="GO" id="GO:0006303">
    <property type="term" value="P:double-strand break repair via nonhomologous end joining"/>
    <property type="evidence" value="ECO:0007669"/>
    <property type="project" value="TreeGrafter"/>
</dbReference>
<feature type="region of interest" description="Disordered" evidence="2">
    <location>
        <begin position="233"/>
        <end position="270"/>
    </location>
</feature>
<dbReference type="GO" id="GO:0005524">
    <property type="term" value="F:ATP binding"/>
    <property type="evidence" value="ECO:0007669"/>
    <property type="project" value="InterPro"/>
</dbReference>
<dbReference type="GO" id="GO:0006310">
    <property type="term" value="P:DNA recombination"/>
    <property type="evidence" value="ECO:0007669"/>
    <property type="project" value="UniProtKB-KW"/>
</dbReference>
<evidence type="ECO:0000313" key="4">
    <source>
        <dbReference type="EMBL" id="KIY93459.1"/>
    </source>
</evidence>
<dbReference type="PANTHER" id="PTHR45997:SF1">
    <property type="entry name" value="DNA LIGASE 4"/>
    <property type="match status" value="1"/>
</dbReference>
<dbReference type="GO" id="GO:0003910">
    <property type="term" value="F:DNA ligase (ATP) activity"/>
    <property type="evidence" value="ECO:0007669"/>
    <property type="project" value="InterPro"/>
</dbReference>
<evidence type="ECO:0000259" key="3">
    <source>
        <dbReference type="PROSITE" id="PS50172"/>
    </source>
</evidence>
<feature type="compositionally biased region" description="Basic residues" evidence="2">
    <location>
        <begin position="235"/>
        <end position="269"/>
    </location>
</feature>
<protein>
    <recommendedName>
        <fullName evidence="3">BRCT domain-containing protein</fullName>
    </recommendedName>
</protein>
<dbReference type="GeneID" id="25732072"/>
<accession>A0A0D2LNS8</accession>
<feature type="domain" description="BRCT" evidence="3">
    <location>
        <begin position="99"/>
        <end position="201"/>
    </location>
</feature>
<reference evidence="4 5" key="1">
    <citation type="journal article" date="2013" name="BMC Genomics">
        <title>Reconstruction of the lipid metabolism for the microalga Monoraphidium neglectum from its genome sequence reveals characteristics suitable for biofuel production.</title>
        <authorList>
            <person name="Bogen C."/>
            <person name="Al-Dilaimi A."/>
            <person name="Albersmeier A."/>
            <person name="Wichmann J."/>
            <person name="Grundmann M."/>
            <person name="Rupp O."/>
            <person name="Lauersen K.J."/>
            <person name="Blifernez-Klassen O."/>
            <person name="Kalinowski J."/>
            <person name="Goesmann A."/>
            <person name="Mussgnug J.H."/>
            <person name="Kruse O."/>
        </authorList>
    </citation>
    <scope>NUCLEOTIDE SEQUENCE [LARGE SCALE GENOMIC DNA]</scope>
    <source>
        <strain evidence="4 5">SAG 48.87</strain>
    </source>
</reference>
<dbReference type="InterPro" id="IPR029710">
    <property type="entry name" value="LIG4"/>
</dbReference>
<dbReference type="PROSITE" id="PS50172">
    <property type="entry name" value="BRCT"/>
    <property type="match status" value="1"/>
</dbReference>
<dbReference type="RefSeq" id="XP_013892479.1">
    <property type="nucleotide sequence ID" value="XM_014037025.1"/>
</dbReference>
<feature type="compositionally biased region" description="Basic residues" evidence="2">
    <location>
        <begin position="55"/>
        <end position="67"/>
    </location>
</feature>
<dbReference type="GO" id="GO:0032807">
    <property type="term" value="C:DNA ligase IV complex"/>
    <property type="evidence" value="ECO:0007669"/>
    <property type="project" value="TreeGrafter"/>
</dbReference>
<gene>
    <name evidence="4" type="ORF">MNEG_14503</name>
</gene>
<evidence type="ECO:0000256" key="1">
    <source>
        <dbReference type="ARBA" id="ARBA00023172"/>
    </source>
</evidence>
<keyword evidence="1" id="KW-0233">DNA recombination</keyword>
<dbReference type="InterPro" id="IPR036420">
    <property type="entry name" value="BRCT_dom_sf"/>
</dbReference>
<dbReference type="GO" id="GO:0006297">
    <property type="term" value="P:nucleotide-excision repair, DNA gap filling"/>
    <property type="evidence" value="ECO:0007669"/>
    <property type="project" value="TreeGrafter"/>
</dbReference>
<dbReference type="KEGG" id="mng:MNEG_14503"/>
<dbReference type="PANTHER" id="PTHR45997">
    <property type="entry name" value="DNA LIGASE 4"/>
    <property type="match status" value="1"/>
</dbReference>
<feature type="region of interest" description="Disordered" evidence="2">
    <location>
        <begin position="46"/>
        <end position="87"/>
    </location>
</feature>
<evidence type="ECO:0000313" key="5">
    <source>
        <dbReference type="Proteomes" id="UP000054498"/>
    </source>
</evidence>
<feature type="region of interest" description="Disordered" evidence="2">
    <location>
        <begin position="375"/>
        <end position="399"/>
    </location>
</feature>
<evidence type="ECO:0000256" key="2">
    <source>
        <dbReference type="SAM" id="MobiDB-lite"/>
    </source>
</evidence>
<keyword evidence="5" id="KW-1185">Reference proteome</keyword>
<organism evidence="4 5">
    <name type="scientific">Monoraphidium neglectum</name>
    <dbReference type="NCBI Taxonomy" id="145388"/>
    <lineage>
        <taxon>Eukaryota</taxon>
        <taxon>Viridiplantae</taxon>
        <taxon>Chlorophyta</taxon>
        <taxon>core chlorophytes</taxon>
        <taxon>Chlorophyceae</taxon>
        <taxon>CS clade</taxon>
        <taxon>Sphaeropleales</taxon>
        <taxon>Selenastraceae</taxon>
        <taxon>Monoraphidium</taxon>
    </lineage>
</organism>
<proteinExistence type="predicted"/>